<dbReference type="RefSeq" id="WP_345471042.1">
    <property type="nucleotide sequence ID" value="NZ_CP125942.1"/>
</dbReference>
<sequence>MEYLREATEIETEIVALRHELHRHPEVGLHLPGTQQRLLAELTKLPLEITLGNTSSAITAVLRGGAAPEGDVPAVLLRGDMDGLPVAEETGLGFASENPQAMHACGHDAHMAMVLGAARLLSARREHLSGDVVFMFQPGEEGSDGARHMIDEGVLDAAGPRVSAAYALHVFSARIPQGHFVVRKGPIMSASDTVIFTVKGRGGHGSAPQRAVDPVPAAATMVLALQSMVTRRFDSFDPVVLSVGMIRGGDIENVIPDSVEIRATVRTFSAHNRELMHTAIPEVLHGVAAAHGVTVDLDYNLLYPVTMNDPAEAEFAATTAGELFGQDRVVDAEHPLSASEDFSKVLEQVPGVFIPLGATPRGADVDQLPDNHSPQATFADDILKDGAALLATLAHRKFAGLASARITQEEATR</sequence>
<feature type="binding site" evidence="2">
    <location>
        <position position="141"/>
    </location>
    <ligand>
        <name>Mn(2+)</name>
        <dbReference type="ChEBI" id="CHEBI:29035"/>
        <label>2</label>
    </ligand>
</feature>
<dbReference type="InterPro" id="IPR002933">
    <property type="entry name" value="Peptidase_M20"/>
</dbReference>
<evidence type="ECO:0000313" key="5">
    <source>
        <dbReference type="Proteomes" id="UP001486888"/>
    </source>
</evidence>
<dbReference type="FunFam" id="3.30.70.360:FF:000001">
    <property type="entry name" value="N-acetyldiaminopimelate deacetylase"/>
    <property type="match status" value="1"/>
</dbReference>
<dbReference type="PIRSF" id="PIRSF005962">
    <property type="entry name" value="Pept_M20D_amidohydro"/>
    <property type="match status" value="1"/>
</dbReference>
<dbReference type="InterPro" id="IPR011650">
    <property type="entry name" value="Peptidase_M20_dimer"/>
</dbReference>
<gene>
    <name evidence="4" type="ORF">QMQ05_14225</name>
</gene>
<evidence type="ECO:0000256" key="1">
    <source>
        <dbReference type="ARBA" id="ARBA00022801"/>
    </source>
</evidence>
<dbReference type="InterPro" id="IPR036264">
    <property type="entry name" value="Bact_exopeptidase_dim_dom"/>
</dbReference>
<dbReference type="Proteomes" id="UP001486888">
    <property type="component" value="Chromosome"/>
</dbReference>
<dbReference type="InterPro" id="IPR017439">
    <property type="entry name" value="Amidohydrolase"/>
</dbReference>
<reference evidence="4 5" key="1">
    <citation type="submission" date="2023-05" db="EMBL/GenBank/DDBJ databases">
        <title>Glutamicibacter sp. B1, complete genome.</title>
        <authorList>
            <person name="Long Y.H."/>
            <person name="Fang T."/>
            <person name="Li X.Y."/>
        </authorList>
    </citation>
    <scope>NUCLEOTIDE SEQUENCE [LARGE SCALE GENOMIC DNA]</scope>
    <source>
        <strain evidence="4 5">B1</strain>
    </source>
</reference>
<organism evidence="4 5">
    <name type="scientific">Glutamicibacter ectropisis</name>
    <dbReference type="NCBI Taxonomy" id="3046593"/>
    <lineage>
        <taxon>Bacteria</taxon>
        <taxon>Bacillati</taxon>
        <taxon>Actinomycetota</taxon>
        <taxon>Actinomycetes</taxon>
        <taxon>Micrococcales</taxon>
        <taxon>Micrococcaceae</taxon>
        <taxon>Glutamicibacter</taxon>
    </lineage>
</organism>
<feature type="binding site" evidence="2">
    <location>
        <position position="107"/>
    </location>
    <ligand>
        <name>Mn(2+)</name>
        <dbReference type="ChEBI" id="CHEBI:29035"/>
        <label>2</label>
    </ligand>
</feature>
<keyword evidence="1" id="KW-0378">Hydrolase</keyword>
<dbReference type="PANTHER" id="PTHR11014:SF63">
    <property type="entry name" value="METALLOPEPTIDASE, PUTATIVE (AFU_ORTHOLOGUE AFUA_6G09600)-RELATED"/>
    <property type="match status" value="1"/>
</dbReference>
<dbReference type="CDD" id="cd03886">
    <property type="entry name" value="M20_Acy1"/>
    <property type="match status" value="1"/>
</dbReference>
<dbReference type="SUPFAM" id="SSF53187">
    <property type="entry name" value="Zn-dependent exopeptidases"/>
    <property type="match status" value="1"/>
</dbReference>
<feature type="binding site" evidence="2">
    <location>
        <position position="105"/>
    </location>
    <ligand>
        <name>Mn(2+)</name>
        <dbReference type="ChEBI" id="CHEBI:29035"/>
        <label>2</label>
    </ligand>
</feature>
<evidence type="ECO:0000256" key="2">
    <source>
        <dbReference type="PIRSR" id="PIRSR005962-1"/>
    </source>
</evidence>
<dbReference type="Gene3D" id="3.30.70.360">
    <property type="match status" value="1"/>
</dbReference>
<feature type="binding site" evidence="2">
    <location>
        <position position="372"/>
    </location>
    <ligand>
        <name>Mn(2+)</name>
        <dbReference type="ChEBI" id="CHEBI:29035"/>
        <label>2</label>
    </ligand>
</feature>
<dbReference type="SUPFAM" id="SSF55031">
    <property type="entry name" value="Bacterial exopeptidase dimerisation domain"/>
    <property type="match status" value="1"/>
</dbReference>
<name>A0AAU6WCS1_9MICC</name>
<proteinExistence type="predicted"/>
<keyword evidence="5" id="KW-1185">Reference proteome</keyword>
<dbReference type="NCBIfam" id="TIGR01891">
    <property type="entry name" value="amidohydrolases"/>
    <property type="match status" value="1"/>
</dbReference>
<evidence type="ECO:0000313" key="4">
    <source>
        <dbReference type="EMBL" id="XAO45486.1"/>
    </source>
</evidence>
<dbReference type="EMBL" id="CP125942">
    <property type="protein sequence ID" value="XAO45486.1"/>
    <property type="molecule type" value="Genomic_DNA"/>
</dbReference>
<feature type="binding site" evidence="2">
    <location>
        <position position="169"/>
    </location>
    <ligand>
        <name>Mn(2+)</name>
        <dbReference type="ChEBI" id="CHEBI:29035"/>
        <label>2</label>
    </ligand>
</feature>
<keyword evidence="2" id="KW-0479">Metal-binding</keyword>
<evidence type="ECO:0000259" key="3">
    <source>
        <dbReference type="Pfam" id="PF07687"/>
    </source>
</evidence>
<dbReference type="Gene3D" id="3.40.630.10">
    <property type="entry name" value="Zn peptidases"/>
    <property type="match status" value="1"/>
</dbReference>
<protein>
    <submittedName>
        <fullName evidence="4">M20 family metallopeptidase</fullName>
    </submittedName>
</protein>
<dbReference type="GO" id="GO:0050118">
    <property type="term" value="F:N-acetyldiaminopimelate deacetylase activity"/>
    <property type="evidence" value="ECO:0007669"/>
    <property type="project" value="UniProtKB-ARBA"/>
</dbReference>
<keyword evidence="2" id="KW-0464">Manganese</keyword>
<dbReference type="GO" id="GO:0046872">
    <property type="term" value="F:metal ion binding"/>
    <property type="evidence" value="ECO:0007669"/>
    <property type="project" value="UniProtKB-KW"/>
</dbReference>
<dbReference type="AlphaFoldDB" id="A0AAU6WCS1"/>
<dbReference type="GO" id="GO:0019877">
    <property type="term" value="P:diaminopimelate biosynthetic process"/>
    <property type="evidence" value="ECO:0007669"/>
    <property type="project" value="UniProtKB-ARBA"/>
</dbReference>
<feature type="domain" description="Peptidase M20 dimerisation" evidence="3">
    <location>
        <begin position="193"/>
        <end position="274"/>
    </location>
</feature>
<dbReference type="Pfam" id="PF07687">
    <property type="entry name" value="M20_dimer"/>
    <property type="match status" value="1"/>
</dbReference>
<dbReference type="KEGG" id="gey:QMQ05_14225"/>
<comment type="cofactor">
    <cofactor evidence="2">
        <name>Mn(2+)</name>
        <dbReference type="ChEBI" id="CHEBI:29035"/>
    </cofactor>
    <text evidence="2">The Mn(2+) ion enhances activity.</text>
</comment>
<accession>A0AAU6WCS1</accession>
<dbReference type="PANTHER" id="PTHR11014">
    <property type="entry name" value="PEPTIDASE M20 FAMILY MEMBER"/>
    <property type="match status" value="1"/>
</dbReference>
<dbReference type="Pfam" id="PF01546">
    <property type="entry name" value="Peptidase_M20"/>
    <property type="match status" value="1"/>
</dbReference>